<dbReference type="EMBL" id="CAXDID020000041">
    <property type="protein sequence ID" value="CAL6000163.1"/>
    <property type="molecule type" value="Genomic_DNA"/>
</dbReference>
<feature type="domain" description="RNA polymerase III subunit Rpc25" evidence="5">
    <location>
        <begin position="83"/>
        <end position="192"/>
    </location>
</feature>
<dbReference type="Proteomes" id="UP001642409">
    <property type="component" value="Unassembled WGS sequence"/>
</dbReference>
<accession>A0AA86PMC6</accession>
<evidence type="ECO:0000259" key="5">
    <source>
        <dbReference type="Pfam" id="PF08292"/>
    </source>
</evidence>
<keyword evidence="4" id="KW-0804">Transcription</keyword>
<evidence type="ECO:0000313" key="9">
    <source>
        <dbReference type="Proteomes" id="UP001642409"/>
    </source>
</evidence>
<organism evidence="6">
    <name type="scientific">Hexamita inflata</name>
    <dbReference type="NCBI Taxonomy" id="28002"/>
    <lineage>
        <taxon>Eukaryota</taxon>
        <taxon>Metamonada</taxon>
        <taxon>Diplomonadida</taxon>
        <taxon>Hexamitidae</taxon>
        <taxon>Hexamitinae</taxon>
        <taxon>Hexamita</taxon>
    </lineage>
</organism>
<dbReference type="Gene3D" id="2.40.50.140">
    <property type="entry name" value="Nucleic acid-binding proteins"/>
    <property type="match status" value="1"/>
</dbReference>
<gene>
    <name evidence="7" type="ORF">HINF_LOCUS16560</name>
    <name evidence="8" type="ORF">HINF_LOCUS25411</name>
    <name evidence="6" type="ORF">HINF_LOCUS28873</name>
</gene>
<evidence type="ECO:0000313" key="8">
    <source>
        <dbReference type="EMBL" id="CAL6016229.1"/>
    </source>
</evidence>
<dbReference type="AlphaFoldDB" id="A0AA86PMC6"/>
<comment type="subcellular location">
    <subcellularLocation>
        <location evidence="1">Nucleus</location>
    </subcellularLocation>
</comment>
<comment type="similarity">
    <text evidence="2">Belongs to the eukaryotic RPB7/RPC8 RNA polymerase subunit family.</text>
</comment>
<dbReference type="InterPro" id="IPR012340">
    <property type="entry name" value="NA-bd_OB-fold"/>
</dbReference>
<reference evidence="6" key="1">
    <citation type="submission" date="2023-06" db="EMBL/GenBank/DDBJ databases">
        <authorList>
            <person name="Kurt Z."/>
        </authorList>
    </citation>
    <scope>NUCLEOTIDE SEQUENCE</scope>
</reference>
<dbReference type="SUPFAM" id="SSF50249">
    <property type="entry name" value="Nucleic acid-binding proteins"/>
    <property type="match status" value="1"/>
</dbReference>
<proteinExistence type="inferred from homology"/>
<name>A0AA86PMC6_9EUKA</name>
<dbReference type="SUPFAM" id="SSF88798">
    <property type="entry name" value="N-terminal, heterodimerisation domain of RBP7 (RpoE)"/>
    <property type="match status" value="1"/>
</dbReference>
<dbReference type="EMBL" id="CATOUU010000687">
    <property type="protein sequence ID" value="CAI9941228.1"/>
    <property type="molecule type" value="Genomic_DNA"/>
</dbReference>
<evidence type="ECO:0000256" key="1">
    <source>
        <dbReference type="ARBA" id="ARBA00004123"/>
    </source>
</evidence>
<dbReference type="EMBL" id="CAXDID020000075">
    <property type="protein sequence ID" value="CAL6016229.1"/>
    <property type="molecule type" value="Genomic_DNA"/>
</dbReference>
<dbReference type="InterPro" id="IPR036898">
    <property type="entry name" value="RNA_pol_Rpb7-like_N_sf"/>
</dbReference>
<keyword evidence="9" id="KW-1185">Reference proteome</keyword>
<evidence type="ECO:0000256" key="2">
    <source>
        <dbReference type="ARBA" id="ARBA00009307"/>
    </source>
</evidence>
<protein>
    <submittedName>
        <fullName evidence="6">DNA-directed RNA polymerase III subunit 22.9 kDa polypeptide</fullName>
    </submittedName>
    <submittedName>
        <fullName evidence="7">DNA-directed_RNA polymerase III subunit 22.9 kDa polypeptide</fullName>
    </submittedName>
</protein>
<evidence type="ECO:0000313" key="7">
    <source>
        <dbReference type="EMBL" id="CAL6000163.1"/>
    </source>
</evidence>
<dbReference type="PANTHER" id="PTHR12709:SF1">
    <property type="entry name" value="DNA-DIRECTED RNA POLYMERASE III SUBUNIT RPC8"/>
    <property type="match status" value="1"/>
</dbReference>
<reference evidence="7 9" key="2">
    <citation type="submission" date="2024-07" db="EMBL/GenBank/DDBJ databases">
        <authorList>
            <person name="Akdeniz Z."/>
        </authorList>
    </citation>
    <scope>NUCLEOTIDE SEQUENCE [LARGE SCALE GENOMIC DNA]</scope>
</reference>
<dbReference type="Pfam" id="PF08292">
    <property type="entry name" value="RNA_pol_Rbc25"/>
    <property type="match status" value="1"/>
</dbReference>
<dbReference type="PANTHER" id="PTHR12709">
    <property type="entry name" value="DNA-DIRECTED RNA POLYMERASE II, III"/>
    <property type="match status" value="1"/>
</dbReference>
<dbReference type="InterPro" id="IPR045113">
    <property type="entry name" value="Rpb7-like"/>
</dbReference>
<dbReference type="Gene3D" id="3.30.1490.120">
    <property type="entry name" value="RNA polymerase Rpb7-like, N-terminal domain"/>
    <property type="match status" value="1"/>
</dbReference>
<dbReference type="GO" id="GO:0006384">
    <property type="term" value="P:transcription initiation at RNA polymerase III promoter"/>
    <property type="evidence" value="ECO:0007669"/>
    <property type="project" value="TreeGrafter"/>
</dbReference>
<evidence type="ECO:0000256" key="3">
    <source>
        <dbReference type="ARBA" id="ARBA00022478"/>
    </source>
</evidence>
<keyword evidence="3 6" id="KW-0240">DNA-directed RNA polymerase</keyword>
<evidence type="ECO:0000256" key="4">
    <source>
        <dbReference type="ARBA" id="ARBA00023163"/>
    </source>
</evidence>
<sequence length="193" mass="22532">MFIELDVTDTVYVAPRHLTQDQNQVIIQQINNTQIGKHVKNCGIFVQAVKILEVIDKEVQQQDPTVHFRCNFRAIFFRPFRNEIIQGQIHTQTPKGILVCLKFFNDVFIPSSFLPQNSNFDTLENVWTWQYEDTQFFFDPLDQVRVRVVDIAERVGGQEFTGEDYVEWMANNSCFMIIGAMNESGLGSVRWWC</sequence>
<dbReference type="InterPro" id="IPR013238">
    <property type="entry name" value="RNA_pol_III_Rbc25"/>
</dbReference>
<evidence type="ECO:0000313" key="6">
    <source>
        <dbReference type="EMBL" id="CAI9941228.1"/>
    </source>
</evidence>
<dbReference type="GO" id="GO:0005666">
    <property type="term" value="C:RNA polymerase III complex"/>
    <property type="evidence" value="ECO:0007669"/>
    <property type="project" value="TreeGrafter"/>
</dbReference>
<comment type="caution">
    <text evidence="6">The sequence shown here is derived from an EMBL/GenBank/DDBJ whole genome shotgun (WGS) entry which is preliminary data.</text>
</comment>